<feature type="region of interest" description="Disordered" evidence="1">
    <location>
        <begin position="297"/>
        <end position="333"/>
    </location>
</feature>
<evidence type="ECO:0000256" key="1">
    <source>
        <dbReference type="SAM" id="MobiDB-lite"/>
    </source>
</evidence>
<proteinExistence type="predicted"/>
<dbReference type="SUPFAM" id="SSF69349">
    <property type="entry name" value="Phage fibre proteins"/>
    <property type="match status" value="1"/>
</dbReference>
<keyword evidence="3" id="KW-1185">Reference proteome</keyword>
<gene>
    <name evidence="2" type="ORF">ACFQBM_09520</name>
</gene>
<evidence type="ECO:0000313" key="2">
    <source>
        <dbReference type="EMBL" id="MFC6633519.1"/>
    </source>
</evidence>
<dbReference type="SUPFAM" id="SSF69255">
    <property type="entry name" value="gp5 N-terminal domain-like"/>
    <property type="match status" value="1"/>
</dbReference>
<feature type="compositionally biased region" description="Basic and acidic residues" evidence="1">
    <location>
        <begin position="322"/>
        <end position="333"/>
    </location>
</feature>
<name>A0ABW1YQ68_9GAMM</name>
<protein>
    <submittedName>
        <fullName evidence="2">Uncharacterized protein</fullName>
    </submittedName>
</protein>
<dbReference type="Proteomes" id="UP001596425">
    <property type="component" value="Unassembled WGS sequence"/>
</dbReference>
<feature type="compositionally biased region" description="Polar residues" evidence="1">
    <location>
        <begin position="302"/>
        <end position="316"/>
    </location>
</feature>
<evidence type="ECO:0000313" key="3">
    <source>
        <dbReference type="Proteomes" id="UP001596425"/>
    </source>
</evidence>
<comment type="caution">
    <text evidence="2">The sequence shown here is derived from an EMBL/GenBank/DDBJ whole genome shotgun (WGS) entry which is preliminary data.</text>
</comment>
<reference evidence="3" key="1">
    <citation type="journal article" date="2019" name="Int. J. Syst. Evol. Microbiol.">
        <title>The Global Catalogue of Microorganisms (GCM) 10K type strain sequencing project: providing services to taxonomists for standard genome sequencing and annotation.</title>
        <authorList>
            <consortium name="The Broad Institute Genomics Platform"/>
            <consortium name="The Broad Institute Genome Sequencing Center for Infectious Disease"/>
            <person name="Wu L."/>
            <person name="Ma J."/>
        </authorList>
    </citation>
    <scope>NUCLEOTIDE SEQUENCE [LARGE SCALE GENOMIC DNA]</scope>
    <source>
        <strain evidence="3">CGMCC 1.13718</strain>
    </source>
</reference>
<dbReference type="RefSeq" id="WP_193192904.1">
    <property type="nucleotide sequence ID" value="NZ_JACZFR010000035.1"/>
</dbReference>
<dbReference type="EMBL" id="JBHSVR010000001">
    <property type="protein sequence ID" value="MFC6633519.1"/>
    <property type="molecule type" value="Genomic_DNA"/>
</dbReference>
<accession>A0ABW1YQ68</accession>
<sequence length="333" mass="35832">MDQAVARLIDRKRPELASRLHLPLLARVVAISDPPRKPELSEDFRPRYAADVQLLTERGEVDEGLPVFRSVPLPLHYAGAERGTFAFPEPGTVVELAFAYGLPDQPFIRTVLARGASVPALDREESLWQQSEAVRQKVDAGGHWQRETHGDICESSRRRVLAAAELLAEYGSEHIQVGEHSVEEIAGVKIIEALGALRLLSGGSANLSALDNLNLTTAADINSTAARDQKTCVGNDLREQVGNIAERIAKLKQVVKVEAGGTVWLGNDSDNVLQLLSDLMGAVKAIADDLATHKHLGVTPGSGKTQAPESASTYTGASGDVESLKSKLDNMTE</sequence>
<organism evidence="2 3">
    <name type="scientific">Microbulbifer taiwanensis</name>
    <dbReference type="NCBI Taxonomy" id="986746"/>
    <lineage>
        <taxon>Bacteria</taxon>
        <taxon>Pseudomonadati</taxon>
        <taxon>Pseudomonadota</taxon>
        <taxon>Gammaproteobacteria</taxon>
        <taxon>Cellvibrionales</taxon>
        <taxon>Microbulbiferaceae</taxon>
        <taxon>Microbulbifer</taxon>
    </lineage>
</organism>